<evidence type="ECO:0000256" key="11">
    <source>
        <dbReference type="ARBA" id="ARBA00038976"/>
    </source>
</evidence>
<evidence type="ECO:0000313" key="21">
    <source>
        <dbReference type="EMBL" id="RUO16012.1"/>
    </source>
</evidence>
<evidence type="ECO:0000256" key="7">
    <source>
        <dbReference type="ARBA" id="ARBA00022997"/>
    </source>
</evidence>
<dbReference type="Gene3D" id="3.40.630.10">
    <property type="entry name" value="Zn peptidases"/>
    <property type="match status" value="2"/>
</dbReference>
<accession>A0A3S9QF61</accession>
<dbReference type="Proteomes" id="UP000268436">
    <property type="component" value="Unassembled WGS sequence"/>
</dbReference>
<dbReference type="SUPFAM" id="SSF53187">
    <property type="entry name" value="Zn-dependent exopeptidases"/>
    <property type="match status" value="1"/>
</dbReference>
<dbReference type="GO" id="GO:0046872">
    <property type="term" value="F:metal ion binding"/>
    <property type="evidence" value="ECO:0007669"/>
    <property type="project" value="UniProtKB-KW"/>
</dbReference>
<sequence>MAFNLAAYEDNLTVVKDFEPALLWHWFSRISATPHPSFHEEALATDIIEWAIAHGLAARRDGIGNVIIKKPATKGYENHEPIALQAHLDMVPQANEEALHDFATDPIRLRLRPDDDAWLMATGTTLGADNGIGMASCLAVLEDDSLVHPELEVLLTMTEETGMVGVVGLKANELASKIMVNTDTEEIGEVYIGCAGGIDADLSLPLMWQKNPFDATLSLTIKGLRGGHSGLDIDKNRGNAIKLMARVLVKLLGQFDGQFAISHIKGGTLRNAIPREAQVVISCQQSSLSALIDTINDATAQIFDELKQAEPNLIAVIDTTKLGPKDNVLTWASSCQAIHLINALPSGVVRQSDIAKDTVETSLSFGQLKMDDDVLKCVLLIRSLVDSGKEAVCDTLSSIAHLSGAQITFAGDYVGWNPDTDSVITPITTQLYSQILGHEPDIKVIHAGLECGLIKQSHPDMDIVSIGPTIKNAHSPDEMVHIGSVAVYWRLLTEILANAPLKR</sequence>
<evidence type="ECO:0000256" key="3">
    <source>
        <dbReference type="ARBA" id="ARBA00022670"/>
    </source>
</evidence>
<keyword evidence="6" id="KW-0862">Zinc</keyword>
<evidence type="ECO:0000256" key="6">
    <source>
        <dbReference type="ARBA" id="ARBA00022833"/>
    </source>
</evidence>
<dbReference type="PANTHER" id="PTHR43501">
    <property type="entry name" value="CYTOSOL NON-SPECIFIC DIPEPTIDASE"/>
    <property type="match status" value="1"/>
</dbReference>
<evidence type="ECO:0000313" key="20">
    <source>
        <dbReference type="EMBL" id="AZQ93268.1"/>
    </source>
</evidence>
<keyword evidence="8" id="KW-0482">Metalloprotease</keyword>
<dbReference type="PIRSF" id="PIRSF016599">
    <property type="entry name" value="Xaa-His_dipept"/>
    <property type="match status" value="1"/>
</dbReference>
<dbReference type="EMBL" id="RYER01000018">
    <property type="protein sequence ID" value="RUO16012.1"/>
    <property type="molecule type" value="Genomic_DNA"/>
</dbReference>
<evidence type="ECO:0000256" key="14">
    <source>
        <dbReference type="ARBA" id="ARBA00071271"/>
    </source>
</evidence>
<dbReference type="Pfam" id="PF07687">
    <property type="entry name" value="M20_dimer"/>
    <property type="match status" value="1"/>
</dbReference>
<evidence type="ECO:0000256" key="4">
    <source>
        <dbReference type="ARBA" id="ARBA00022723"/>
    </source>
</evidence>
<keyword evidence="9" id="KW-0170">Cobalt</keyword>
<evidence type="ECO:0000256" key="18">
    <source>
        <dbReference type="ARBA" id="ARBA00078074"/>
    </source>
</evidence>
<dbReference type="GO" id="GO:0070573">
    <property type="term" value="F:metallodipeptidase activity"/>
    <property type="evidence" value="ECO:0007669"/>
    <property type="project" value="TreeGrafter"/>
</dbReference>
<dbReference type="InterPro" id="IPR036264">
    <property type="entry name" value="Bact_exopeptidase_dim_dom"/>
</dbReference>
<evidence type="ECO:0000256" key="9">
    <source>
        <dbReference type="ARBA" id="ARBA00023285"/>
    </source>
</evidence>
<dbReference type="InterPro" id="IPR011650">
    <property type="entry name" value="Peptidase_M20_dimer"/>
</dbReference>
<keyword evidence="4" id="KW-0479">Metal-binding</keyword>
<evidence type="ECO:0000313" key="22">
    <source>
        <dbReference type="Proteomes" id="UP000268436"/>
    </source>
</evidence>
<dbReference type="RefSeq" id="WP_003661788.1">
    <property type="nucleotide sequence ID" value="NZ_CP008804.1"/>
</dbReference>
<comment type="catalytic activity">
    <reaction evidence="10">
        <text>Hydrolysis of dipeptides, preferentially hydrophobic dipeptides including prolyl amino acids.</text>
        <dbReference type="EC" id="3.4.13.18"/>
    </reaction>
</comment>
<comment type="similarity">
    <text evidence="13">Belongs to the peptidase M20C family.</text>
</comment>
<proteinExistence type="inferred from homology"/>
<dbReference type="PRINTS" id="PR00934">
    <property type="entry name" value="XHISDIPTASE"/>
</dbReference>
<keyword evidence="7" id="KW-0224">Dipeptidase</keyword>
<evidence type="ECO:0000256" key="12">
    <source>
        <dbReference type="ARBA" id="ARBA00044252"/>
    </source>
</evidence>
<dbReference type="CDD" id="cd03890">
    <property type="entry name" value="M20_pepD"/>
    <property type="match status" value="1"/>
</dbReference>
<dbReference type="FunFam" id="3.40.630.10:FF:000018">
    <property type="entry name" value="Aminoacyl-histidine dipeptidase PepD"/>
    <property type="match status" value="1"/>
</dbReference>
<evidence type="ECO:0000259" key="19">
    <source>
        <dbReference type="Pfam" id="PF07687"/>
    </source>
</evidence>
<comment type="cofactor">
    <cofactor evidence="1">
        <name>Co(2+)</name>
        <dbReference type="ChEBI" id="CHEBI:48828"/>
    </cofactor>
</comment>
<evidence type="ECO:0000256" key="16">
    <source>
        <dbReference type="ARBA" id="ARBA00076004"/>
    </source>
</evidence>
<evidence type="ECO:0000313" key="23">
    <source>
        <dbReference type="Proteomes" id="UP000280228"/>
    </source>
</evidence>
<evidence type="ECO:0000256" key="1">
    <source>
        <dbReference type="ARBA" id="ARBA00001941"/>
    </source>
</evidence>
<dbReference type="KEGG" id="mcs:DR90_1699"/>
<keyword evidence="3" id="KW-0645">Protease</keyword>
<dbReference type="FunFam" id="3.40.630.10:FF:000015">
    <property type="entry name" value="Aminoacyl-histidine dipeptidase PepD"/>
    <property type="match status" value="1"/>
</dbReference>
<dbReference type="InterPro" id="IPR002933">
    <property type="entry name" value="Peptidase_M20"/>
</dbReference>
<evidence type="ECO:0000256" key="5">
    <source>
        <dbReference type="ARBA" id="ARBA00022801"/>
    </source>
</evidence>
<comment type="cofactor">
    <cofactor evidence="2">
        <name>Zn(2+)</name>
        <dbReference type="ChEBI" id="CHEBI:29105"/>
    </cofactor>
</comment>
<dbReference type="GO" id="GO:0006508">
    <property type="term" value="P:proteolysis"/>
    <property type="evidence" value="ECO:0007669"/>
    <property type="project" value="UniProtKB-KW"/>
</dbReference>
<evidence type="ECO:0000256" key="8">
    <source>
        <dbReference type="ARBA" id="ARBA00023049"/>
    </source>
</evidence>
<evidence type="ECO:0000256" key="17">
    <source>
        <dbReference type="ARBA" id="ARBA00077688"/>
    </source>
</evidence>
<dbReference type="SUPFAM" id="SSF55031">
    <property type="entry name" value="Bacterial exopeptidase dimerisation domain"/>
    <property type="match status" value="1"/>
</dbReference>
<evidence type="ECO:0000256" key="10">
    <source>
        <dbReference type="ARBA" id="ARBA00036421"/>
    </source>
</evidence>
<dbReference type="Pfam" id="PF01546">
    <property type="entry name" value="Peptidase_M20"/>
    <property type="match status" value="1"/>
</dbReference>
<dbReference type="AlphaFoldDB" id="A0A3S9QF61"/>
<dbReference type="NCBIfam" id="TIGR01893">
    <property type="entry name" value="aa-his-dipept"/>
    <property type="match status" value="1"/>
</dbReference>
<evidence type="ECO:0000256" key="15">
    <source>
        <dbReference type="ARBA" id="ARBA00075285"/>
    </source>
</evidence>
<evidence type="ECO:0000256" key="13">
    <source>
        <dbReference type="ARBA" id="ARBA00061423"/>
    </source>
</evidence>
<reference evidence="22 23" key="1">
    <citation type="submission" date="2018-12" db="EMBL/GenBank/DDBJ databases">
        <title>Persistence of Moraxella catarrhalis in Chronic Obstructive Pulmonary Disease and Regulation of the Hag/MID Adhesin.</title>
        <authorList>
            <person name="Murphy T."/>
            <person name="Zhao X."/>
            <person name="Vyas G."/>
            <person name="Aluvathingal J."/>
            <person name="Nadendla S."/>
            <person name="Tallon L."/>
            <person name="Tettelin H."/>
        </authorList>
    </citation>
    <scope>NUCLEOTIDE SEQUENCE [LARGE SCALE GENOMIC DNA]</scope>
    <source>
        <strain evidence="21 22">173P27B1</strain>
        <strain evidence="20 23">46P58B1</strain>
    </source>
</reference>
<dbReference type="PANTHER" id="PTHR43501:SF1">
    <property type="entry name" value="CYTOSOL NON-SPECIFIC DIPEPTIDASE"/>
    <property type="match status" value="1"/>
</dbReference>
<organism evidence="20 23">
    <name type="scientific">Moraxella catarrhalis</name>
    <name type="common">Branhamella catarrhalis</name>
    <dbReference type="NCBI Taxonomy" id="480"/>
    <lineage>
        <taxon>Bacteria</taxon>
        <taxon>Pseudomonadati</taxon>
        <taxon>Pseudomonadota</taxon>
        <taxon>Gammaproteobacteria</taxon>
        <taxon>Moraxellales</taxon>
        <taxon>Moraxellaceae</taxon>
        <taxon>Moraxella</taxon>
    </lineage>
</organism>
<dbReference type="EC" id="3.4.13.18" evidence="11"/>
<feature type="domain" description="Peptidase M20 dimerisation" evidence="19">
    <location>
        <begin position="221"/>
        <end position="302"/>
    </location>
</feature>
<name>A0A3S9QF61_MORCA</name>
<dbReference type="EMBL" id="CP034662">
    <property type="protein sequence ID" value="AZQ93268.1"/>
    <property type="molecule type" value="Genomic_DNA"/>
</dbReference>
<dbReference type="Proteomes" id="UP000280228">
    <property type="component" value="Chromosome"/>
</dbReference>
<dbReference type="InterPro" id="IPR001160">
    <property type="entry name" value="Peptidase_M20C"/>
</dbReference>
<keyword evidence="22" id="KW-1185">Reference proteome</keyword>
<protein>
    <recommendedName>
        <fullName evidence="14">Cytosol non-specific dipeptidase</fullName>
        <ecNumber evidence="11">3.4.13.18</ecNumber>
    </recommendedName>
    <alternativeName>
        <fullName evidence="17">Aminoacyl-histidine dipeptidase</fullName>
    </alternativeName>
    <alternativeName>
        <fullName evidence="16">Beta-alanyl-histidine dipeptidase</fullName>
    </alternativeName>
    <alternativeName>
        <fullName evidence="15">Carnosinase</fullName>
    </alternativeName>
    <alternativeName>
        <fullName evidence="12">Peptidase D</fullName>
    </alternativeName>
    <alternativeName>
        <fullName evidence="18">Xaa-His dipeptidase</fullName>
    </alternativeName>
</protein>
<keyword evidence="5" id="KW-0378">Hydrolase</keyword>
<dbReference type="GO" id="GO:0005829">
    <property type="term" value="C:cytosol"/>
    <property type="evidence" value="ECO:0007669"/>
    <property type="project" value="TreeGrafter"/>
</dbReference>
<evidence type="ECO:0000256" key="2">
    <source>
        <dbReference type="ARBA" id="ARBA00001947"/>
    </source>
</evidence>
<gene>
    <name evidence="20" type="primary">pepD</name>
    <name evidence="20" type="ORF">EJK53_0216</name>
    <name evidence="21" type="ORF">EJK54_0834</name>
</gene>